<accession>A0AA36DSF3</accession>
<reference evidence="1" key="1">
    <citation type="submission" date="2023-07" db="EMBL/GenBank/DDBJ databases">
        <authorList>
            <consortium name="CYATHOMIX"/>
        </authorList>
    </citation>
    <scope>NUCLEOTIDE SEQUENCE</scope>
    <source>
        <strain evidence="1">N/A</strain>
    </source>
</reference>
<evidence type="ECO:0000313" key="2">
    <source>
        <dbReference type="Proteomes" id="UP001176961"/>
    </source>
</evidence>
<dbReference type="AlphaFoldDB" id="A0AA36DSF3"/>
<keyword evidence="2" id="KW-1185">Reference proteome</keyword>
<name>A0AA36DSF3_CYLNA</name>
<gene>
    <name evidence="1" type="ORF">CYNAS_LOCUS3225</name>
</gene>
<sequence>MIRTVPSANIGFVFRRRRLRALLQGTPPCALSEQNIFITWNRFLIAKTAEAEKSKLYPASVMIWTQSLPMAKCR</sequence>
<proteinExistence type="predicted"/>
<dbReference type="EMBL" id="CATQJL010000001">
    <property type="protein sequence ID" value="CAJ0591242.1"/>
    <property type="molecule type" value="Genomic_DNA"/>
</dbReference>
<dbReference type="Proteomes" id="UP001176961">
    <property type="component" value="Unassembled WGS sequence"/>
</dbReference>
<protein>
    <submittedName>
        <fullName evidence="1">Uncharacterized protein</fullName>
    </submittedName>
</protein>
<comment type="caution">
    <text evidence="1">The sequence shown here is derived from an EMBL/GenBank/DDBJ whole genome shotgun (WGS) entry which is preliminary data.</text>
</comment>
<organism evidence="1 2">
    <name type="scientific">Cylicocyclus nassatus</name>
    <name type="common">Nematode worm</name>
    <dbReference type="NCBI Taxonomy" id="53992"/>
    <lineage>
        <taxon>Eukaryota</taxon>
        <taxon>Metazoa</taxon>
        <taxon>Ecdysozoa</taxon>
        <taxon>Nematoda</taxon>
        <taxon>Chromadorea</taxon>
        <taxon>Rhabditida</taxon>
        <taxon>Rhabditina</taxon>
        <taxon>Rhabditomorpha</taxon>
        <taxon>Strongyloidea</taxon>
        <taxon>Strongylidae</taxon>
        <taxon>Cylicocyclus</taxon>
    </lineage>
</organism>
<evidence type="ECO:0000313" key="1">
    <source>
        <dbReference type="EMBL" id="CAJ0591242.1"/>
    </source>
</evidence>